<dbReference type="PRINTS" id="PR00364">
    <property type="entry name" value="DISEASERSIST"/>
</dbReference>
<dbReference type="GO" id="GO:0000160">
    <property type="term" value="P:phosphorelay signal transduction system"/>
    <property type="evidence" value="ECO:0007669"/>
    <property type="project" value="InterPro"/>
</dbReference>
<evidence type="ECO:0000256" key="2">
    <source>
        <dbReference type="PROSITE-ProRule" id="PRU01091"/>
    </source>
</evidence>
<dbReference type="InterPro" id="IPR016032">
    <property type="entry name" value="Sig_transdc_resp-reg_C-effctor"/>
</dbReference>
<dbReference type="SUPFAM" id="SSF52540">
    <property type="entry name" value="P-loop containing nucleoside triphosphate hydrolases"/>
    <property type="match status" value="1"/>
</dbReference>
<accession>A0A329YBB9</accession>
<dbReference type="GO" id="GO:0006355">
    <property type="term" value="P:regulation of DNA-templated transcription"/>
    <property type="evidence" value="ECO:0007669"/>
    <property type="project" value="InterPro"/>
</dbReference>
<evidence type="ECO:0000313" key="4">
    <source>
        <dbReference type="EMBL" id="RAX41181.1"/>
    </source>
</evidence>
<evidence type="ECO:0000256" key="1">
    <source>
        <dbReference type="ARBA" id="ARBA00023125"/>
    </source>
</evidence>
<dbReference type="OrthoDB" id="4473689at2"/>
<dbReference type="Proteomes" id="UP000251205">
    <property type="component" value="Unassembled WGS sequence"/>
</dbReference>
<dbReference type="CDD" id="cd00383">
    <property type="entry name" value="trans_reg_C"/>
    <property type="match status" value="1"/>
</dbReference>
<dbReference type="InterPro" id="IPR058852">
    <property type="entry name" value="HTH_77"/>
</dbReference>
<comment type="caution">
    <text evidence="4">The sequence shown here is derived from an EMBL/GenBank/DDBJ whole genome shotgun (WGS) entry which is preliminary data.</text>
</comment>
<dbReference type="PROSITE" id="PS51755">
    <property type="entry name" value="OMPR_PHOB"/>
    <property type="match status" value="1"/>
</dbReference>
<dbReference type="Pfam" id="PF00486">
    <property type="entry name" value="Trans_reg_C"/>
    <property type="match status" value="1"/>
</dbReference>
<feature type="DNA-binding region" description="OmpR/PhoB-type" evidence="2">
    <location>
        <begin position="43"/>
        <end position="138"/>
    </location>
</feature>
<dbReference type="Gene3D" id="1.10.10.10">
    <property type="entry name" value="Winged helix-like DNA-binding domain superfamily/Winged helix DNA-binding domain"/>
    <property type="match status" value="1"/>
</dbReference>
<dbReference type="SMART" id="SM00862">
    <property type="entry name" value="Trans_reg_C"/>
    <property type="match status" value="1"/>
</dbReference>
<dbReference type="AlphaFoldDB" id="A0A329YBB9"/>
<keyword evidence="1 2" id="KW-0238">DNA-binding</keyword>
<reference evidence="4 5" key="1">
    <citation type="submission" date="2018-06" db="EMBL/GenBank/DDBJ databases">
        <title>Whole Genome Sequence of an efficient microsymbiont, Rhizobium tropici.</title>
        <authorList>
            <person name="Srinivasan R."/>
            <person name="Singh H.V."/>
            <person name="Srivastava R."/>
            <person name="Kumari B."/>
            <person name="Radhakrishna A."/>
        </authorList>
    </citation>
    <scope>NUCLEOTIDE SEQUENCE [LARGE SCALE GENOMIC DNA]</scope>
    <source>
        <strain evidence="4 5">IGFRI Rhizo-19</strain>
    </source>
</reference>
<dbReference type="PANTHER" id="PTHR47691">
    <property type="entry name" value="REGULATOR-RELATED"/>
    <property type="match status" value="1"/>
</dbReference>
<dbReference type="InterPro" id="IPR001867">
    <property type="entry name" value="OmpR/PhoB-type_DNA-bd"/>
</dbReference>
<dbReference type="GO" id="GO:0003677">
    <property type="term" value="F:DNA binding"/>
    <property type="evidence" value="ECO:0007669"/>
    <property type="project" value="UniProtKB-UniRule"/>
</dbReference>
<proteinExistence type="predicted"/>
<name>A0A329YBB9_RHITR</name>
<gene>
    <name evidence="4" type="ORF">DQ393_13025</name>
</gene>
<dbReference type="InterPro" id="IPR027417">
    <property type="entry name" value="P-loop_NTPase"/>
</dbReference>
<organism evidence="4 5">
    <name type="scientific">Rhizobium tropici</name>
    <dbReference type="NCBI Taxonomy" id="398"/>
    <lineage>
        <taxon>Bacteria</taxon>
        <taxon>Pseudomonadati</taxon>
        <taxon>Pseudomonadota</taxon>
        <taxon>Alphaproteobacteria</taxon>
        <taxon>Hyphomicrobiales</taxon>
        <taxon>Rhizobiaceae</taxon>
        <taxon>Rhizobium/Agrobacterium group</taxon>
        <taxon>Rhizobium</taxon>
    </lineage>
</organism>
<dbReference type="EMBL" id="QMKK01000032">
    <property type="protein sequence ID" value="RAX41181.1"/>
    <property type="molecule type" value="Genomic_DNA"/>
</dbReference>
<dbReference type="Gene3D" id="3.40.50.300">
    <property type="entry name" value="P-loop containing nucleotide triphosphate hydrolases"/>
    <property type="match status" value="1"/>
</dbReference>
<evidence type="ECO:0000313" key="5">
    <source>
        <dbReference type="Proteomes" id="UP000251205"/>
    </source>
</evidence>
<feature type="domain" description="OmpR/PhoB-type" evidence="3">
    <location>
        <begin position="43"/>
        <end position="138"/>
    </location>
</feature>
<protein>
    <recommendedName>
        <fullName evidence="3">OmpR/PhoB-type domain-containing protein</fullName>
    </recommendedName>
</protein>
<dbReference type="InterPro" id="IPR011990">
    <property type="entry name" value="TPR-like_helical_dom_sf"/>
</dbReference>
<dbReference type="SUPFAM" id="SSF46894">
    <property type="entry name" value="C-terminal effector domain of the bipartite response regulators"/>
    <property type="match status" value="1"/>
</dbReference>
<dbReference type="Gene3D" id="1.25.40.10">
    <property type="entry name" value="Tetratricopeptide repeat domain"/>
    <property type="match status" value="1"/>
</dbReference>
<dbReference type="Pfam" id="PF25872">
    <property type="entry name" value="HTH_77"/>
    <property type="match status" value="1"/>
</dbReference>
<sequence length="985" mass="108990">MRLSKAFRTVTSNNCERRERHIVYYSGMKPTALSSSNDLSRDDEGVDFGRYRIFPRLRLILRDGLKVDIGTRAFDVLWVLVQAGGELVSKDQLIDTVWSGVVVEENNLQAQMSAIRRALGSDRGMIRTEFGLGYRLAANGQDLSSSKAELPEDRRSHVRGLPVPLTSLLGRAADLRDIERMFDRGRIVTIAGTGGVGKTRVALELGRRMGLQFKDGVCLAEMAKISEDELVSPTLAGALQMSSSDIERADRIETNLSTQQFLLIVDNCEHLAGPLARHVEMILRHGPFVKVLITSQEPLGLEGEQVYRLAPLAVPPAGTHDLDAAITYPAFELFAERSAAIAQTRELNVEAASSICQRLDGLPLALELAAARVATLGVSGVLAGLDDRFNLLTAGRRTALSRHRTLRATVDWSYHLLSEGEQRLLRRLALFASSFDAQAARAVATPEDDDPWLSLDLLGSLVEKSLLLLDLNRSVPRYRFLENIRFYALEKLAESGDVDTTAERHARYFLEMARRASDDWKTLPTQEWRATYADVIDDLRAALDWSFSPNGDLPTGMSTLANATPFWIQLSLHDECRRRITLALAHRSATLDKEHEMLLLAALGTALSWAIGPVPETGAAWHKALTFAQELNASETALQARYGLWLYNLRCGHYEAALEHAEELLRRSSLLHDLEARAVGQRISGVAEHFLGNHDRARELIDSSLHWFDANRPQQAFRFGLDQRIAALAFLSRVLWIQGFADEAKAMSRTAVSEARQLDHANTLCCALAEGWCTVSALDGDFGAVRSEVKCLQHIAREHGLGFWNTYGDLFELWAQMSDEGCVPASRLAAALTSIERLGFDPEYSVLLSDIVLAAHREKLDLRAFSSVTAHFSSPCRETMNWGEPEFQRISAHLQASNDVALICLRRALAISRQQKAKAWTLRIATELAELLADQGQQEEARTALAAVLDDRPLTSAARDLAAANLVAARLGLTFLRAAPSQDGI</sequence>
<evidence type="ECO:0000259" key="3">
    <source>
        <dbReference type="PROSITE" id="PS51755"/>
    </source>
</evidence>
<dbReference type="InterPro" id="IPR036388">
    <property type="entry name" value="WH-like_DNA-bd_sf"/>
</dbReference>
<dbReference type="PANTHER" id="PTHR47691:SF3">
    <property type="entry name" value="HTH-TYPE TRANSCRIPTIONAL REGULATOR RV0890C-RELATED"/>
    <property type="match status" value="1"/>
</dbReference>